<dbReference type="InterPro" id="IPR023627">
    <property type="entry name" value="Rcmb_RecR"/>
</dbReference>
<dbReference type="PANTHER" id="PTHR30446">
    <property type="entry name" value="RECOMBINATION PROTEIN RECR"/>
    <property type="match status" value="1"/>
</dbReference>
<sequence>METLIELLKKIDGIGKKSAEKILVDLISNKESLISIDNVIKSIETDYVECERCYYFKYKNRCAFCDDSSRNKNILCVVSSVLDAQRILHSDFRGVIHVLKGEINVNKNRFPENLTLKELFVRINPEVEVLLALNLTFNGEVTSNYIANAIKSKANKVSRIARGIPLGGMLDYIDNETLNDAIKNRKKV</sequence>
<dbReference type="Pfam" id="PF13662">
    <property type="entry name" value="Toprim_4"/>
    <property type="match status" value="1"/>
</dbReference>
<name>V5RIB5_SPIAP</name>
<dbReference type="Gene3D" id="1.10.8.420">
    <property type="entry name" value="RecR Domain 1"/>
    <property type="match status" value="1"/>
</dbReference>
<dbReference type="SUPFAM" id="SSF111304">
    <property type="entry name" value="Recombination protein RecR"/>
    <property type="match status" value="1"/>
</dbReference>
<evidence type="ECO:0000256" key="4">
    <source>
        <dbReference type="ARBA" id="ARBA00022833"/>
    </source>
</evidence>
<dbReference type="PROSITE" id="PS50880">
    <property type="entry name" value="TOPRIM"/>
    <property type="match status" value="1"/>
</dbReference>
<keyword evidence="4 7" id="KW-0862">Zinc</keyword>
<keyword evidence="2 7" id="KW-0227">DNA damage</keyword>
<proteinExistence type="inferred from homology"/>
<dbReference type="Proteomes" id="UP000018550">
    <property type="component" value="Chromosome"/>
</dbReference>
<evidence type="ECO:0000313" key="10">
    <source>
        <dbReference type="Proteomes" id="UP000018550"/>
    </source>
</evidence>
<keyword evidence="10" id="KW-1185">Reference proteome</keyword>
<dbReference type="PATRIC" id="fig|1276258.3.peg.9"/>
<dbReference type="Pfam" id="PF21175">
    <property type="entry name" value="RecR_C"/>
    <property type="match status" value="1"/>
</dbReference>
<evidence type="ECO:0000256" key="6">
    <source>
        <dbReference type="ARBA" id="ARBA00023204"/>
    </source>
</evidence>
<dbReference type="GO" id="GO:0006310">
    <property type="term" value="P:DNA recombination"/>
    <property type="evidence" value="ECO:0007669"/>
    <property type="project" value="UniProtKB-UniRule"/>
</dbReference>
<dbReference type="GO" id="GO:0008270">
    <property type="term" value="F:zinc ion binding"/>
    <property type="evidence" value="ECO:0007669"/>
    <property type="project" value="UniProtKB-KW"/>
</dbReference>
<dbReference type="GO" id="GO:0003677">
    <property type="term" value="F:DNA binding"/>
    <property type="evidence" value="ECO:0007669"/>
    <property type="project" value="UniProtKB-UniRule"/>
</dbReference>
<keyword evidence="3 7" id="KW-0863">Zinc-finger</keyword>
<evidence type="ECO:0000256" key="5">
    <source>
        <dbReference type="ARBA" id="ARBA00023172"/>
    </source>
</evidence>
<dbReference type="EMBL" id="CP006682">
    <property type="protein sequence ID" value="AHB35856.1"/>
    <property type="molecule type" value="Genomic_DNA"/>
</dbReference>
<evidence type="ECO:0000313" key="9">
    <source>
        <dbReference type="EMBL" id="AHB35856.1"/>
    </source>
</evidence>
<gene>
    <name evidence="7 9" type="primary">recR</name>
    <name evidence="9" type="ORF">SAPIS_v1c00090</name>
</gene>
<evidence type="ECO:0000256" key="2">
    <source>
        <dbReference type="ARBA" id="ARBA00022763"/>
    </source>
</evidence>
<evidence type="ECO:0000256" key="1">
    <source>
        <dbReference type="ARBA" id="ARBA00022723"/>
    </source>
</evidence>
<dbReference type="OrthoDB" id="9802672at2"/>
<evidence type="ECO:0000259" key="8">
    <source>
        <dbReference type="PROSITE" id="PS50880"/>
    </source>
</evidence>
<dbReference type="InterPro" id="IPR000093">
    <property type="entry name" value="DNA_Rcmb_RecR"/>
</dbReference>
<evidence type="ECO:0000256" key="7">
    <source>
        <dbReference type="HAMAP-Rule" id="MF_00017"/>
    </source>
</evidence>
<organism evidence="9 10">
    <name type="scientific">Spiroplasma apis B31</name>
    <dbReference type="NCBI Taxonomy" id="1276258"/>
    <lineage>
        <taxon>Bacteria</taxon>
        <taxon>Bacillati</taxon>
        <taxon>Mycoplasmatota</taxon>
        <taxon>Mollicutes</taxon>
        <taxon>Entomoplasmatales</taxon>
        <taxon>Spiroplasmataceae</taxon>
        <taxon>Spiroplasma</taxon>
    </lineage>
</organism>
<dbReference type="eggNOG" id="COG0353">
    <property type="taxonomic scope" value="Bacteria"/>
</dbReference>
<reference evidence="9 10" key="1">
    <citation type="journal article" date="2014" name="Genome Announc.">
        <title>Complete Genome Sequence of Spiroplasma apis B31T (ATCC 33834), a Bacterium Associated with May Disease of Honeybees (Apis mellifera).</title>
        <authorList>
            <person name="Ku C."/>
            <person name="Lo W.S."/>
            <person name="Chen L.L."/>
            <person name="Kuo C.H."/>
        </authorList>
    </citation>
    <scope>NUCLEOTIDE SEQUENCE [LARGE SCALE GENOMIC DNA]</scope>
    <source>
        <strain evidence="9">B31</strain>
    </source>
</reference>
<evidence type="ECO:0000256" key="3">
    <source>
        <dbReference type="ARBA" id="ARBA00022771"/>
    </source>
</evidence>
<dbReference type="InterPro" id="IPR006171">
    <property type="entry name" value="TOPRIM_dom"/>
</dbReference>
<keyword evidence="6 7" id="KW-0234">DNA repair</keyword>
<dbReference type="HOGENOM" id="CLU_060739_1_1_14"/>
<dbReference type="AlphaFoldDB" id="V5RIB5"/>
<keyword evidence="1 7" id="KW-0479">Metal-binding</keyword>
<dbReference type="Gene3D" id="3.40.1360.10">
    <property type="match status" value="1"/>
</dbReference>
<dbReference type="STRING" id="1276258.SAPIS_v1c00090"/>
<dbReference type="KEGG" id="sapi:SAPIS_v1c00090"/>
<dbReference type="PANTHER" id="PTHR30446:SF0">
    <property type="entry name" value="RECOMBINATION PROTEIN RECR"/>
    <property type="match status" value="1"/>
</dbReference>
<keyword evidence="5 7" id="KW-0233">DNA recombination</keyword>
<comment type="function">
    <text evidence="7">May play a role in DNA repair. It seems to be involved in an RecBC-independent recombinational process of DNA repair. It may act with RecF and RecO.</text>
</comment>
<dbReference type="HAMAP" id="MF_00017">
    <property type="entry name" value="RecR"/>
    <property type="match status" value="1"/>
</dbReference>
<feature type="domain" description="Toprim" evidence="8">
    <location>
        <begin position="73"/>
        <end position="165"/>
    </location>
</feature>
<accession>V5RIB5</accession>
<comment type="similarity">
    <text evidence="7">Belongs to the RecR family.</text>
</comment>
<dbReference type="GO" id="GO:0006281">
    <property type="term" value="P:DNA repair"/>
    <property type="evidence" value="ECO:0007669"/>
    <property type="project" value="UniProtKB-UniRule"/>
</dbReference>
<feature type="zinc finger region" description="C4-type" evidence="7">
    <location>
        <begin position="50"/>
        <end position="65"/>
    </location>
</feature>
<dbReference type="RefSeq" id="WP_023788790.1">
    <property type="nucleotide sequence ID" value="NC_022998.1"/>
</dbReference>
<protein>
    <recommendedName>
        <fullName evidence="7">Recombination protein RecR</fullName>
    </recommendedName>
</protein>